<evidence type="ECO:0000256" key="4">
    <source>
        <dbReference type="ARBA" id="ARBA00022729"/>
    </source>
</evidence>
<evidence type="ECO:0000256" key="7">
    <source>
        <dbReference type="ARBA" id="ARBA00023180"/>
    </source>
</evidence>
<evidence type="ECO:0000313" key="11">
    <source>
        <dbReference type="EnsemblMetazoa" id="AMAM010672-PA"/>
    </source>
</evidence>
<evidence type="ECO:0000313" key="12">
    <source>
        <dbReference type="Proteomes" id="UP000075901"/>
    </source>
</evidence>
<dbReference type="Proteomes" id="UP000075901">
    <property type="component" value="Unassembled WGS sequence"/>
</dbReference>
<evidence type="ECO:0000256" key="6">
    <source>
        <dbReference type="ARBA" id="ARBA00023157"/>
    </source>
</evidence>
<comment type="similarity">
    <text evidence="8">Belongs to the peptidase S1 family. CLIP subfamily.</text>
</comment>
<evidence type="ECO:0000256" key="5">
    <source>
        <dbReference type="ARBA" id="ARBA00022859"/>
    </source>
</evidence>
<sequence>MDFSRRNTHANGRWLVVVGILTILCVSRAAGNIFANYKRCNNSKGICVKRELCLNGQIDTVGHGRIEERILSDDEFDECNEYGVSCCGLPTLEPDSGESLSATVPITEEPDDPDWSRQCGQQTDVTENVEQENETNRFEFPWNVALFSVSKILGKRRKEFLCGGTLIHDDMVITAARCVHQKNRATLMVELGRWDLDANPESRIQEVAVEQLIVHRGYVSSSQLNNIALLILANVVRLGRAANRVCLPDRSLHFDADSLCYVVGWSNFPTPNTPNRQLKLRSAFANAQECTESIRRATNAWEFRLPKKNICPTYLDTTVPCERAPGSGLICELNNVEGQYFLVGIASYAVRNCNQFRAHDVFLHIPDYIAWIDDQAKNQSRDTSFYRPDPTSFE</sequence>
<keyword evidence="12" id="KW-1185">Reference proteome</keyword>
<dbReference type="Pfam" id="PF18322">
    <property type="entry name" value="CLIP_1"/>
    <property type="match status" value="1"/>
</dbReference>
<accession>A0A182SP75</accession>
<dbReference type="InterPro" id="IPR041515">
    <property type="entry name" value="PPAF-2-like_Clip"/>
</dbReference>
<protein>
    <recommendedName>
        <fullName evidence="10">Peptidase S1 domain-containing protein</fullName>
    </recommendedName>
</protein>
<dbReference type="InterPro" id="IPR001254">
    <property type="entry name" value="Trypsin_dom"/>
</dbReference>
<dbReference type="PANTHER" id="PTHR24256">
    <property type="entry name" value="TRYPTASE-RELATED"/>
    <property type="match status" value="1"/>
</dbReference>
<dbReference type="Pfam" id="PF00089">
    <property type="entry name" value="Trypsin"/>
    <property type="match status" value="1"/>
</dbReference>
<organism evidence="11 12">
    <name type="scientific">Anopheles maculatus</name>
    <dbReference type="NCBI Taxonomy" id="74869"/>
    <lineage>
        <taxon>Eukaryota</taxon>
        <taxon>Metazoa</taxon>
        <taxon>Ecdysozoa</taxon>
        <taxon>Arthropoda</taxon>
        <taxon>Hexapoda</taxon>
        <taxon>Insecta</taxon>
        <taxon>Pterygota</taxon>
        <taxon>Neoptera</taxon>
        <taxon>Endopterygota</taxon>
        <taxon>Diptera</taxon>
        <taxon>Nematocera</taxon>
        <taxon>Culicoidea</taxon>
        <taxon>Culicidae</taxon>
        <taxon>Anophelinae</taxon>
        <taxon>Anopheles</taxon>
        <taxon>Anopheles maculatus group</taxon>
    </lineage>
</organism>
<feature type="chain" id="PRO_5008136057" description="Peptidase S1 domain-containing protein" evidence="9">
    <location>
        <begin position="30"/>
        <end position="394"/>
    </location>
</feature>
<dbReference type="Gene3D" id="2.40.10.10">
    <property type="entry name" value="Trypsin-like serine proteases"/>
    <property type="match status" value="2"/>
</dbReference>
<dbReference type="VEuPathDB" id="VectorBase:AMAM010672"/>
<reference evidence="12" key="1">
    <citation type="submission" date="2013-09" db="EMBL/GenBank/DDBJ databases">
        <title>The Genome Sequence of Anopheles maculatus species B.</title>
        <authorList>
            <consortium name="The Broad Institute Genomics Platform"/>
            <person name="Neafsey D.E."/>
            <person name="Besansky N."/>
            <person name="Howell P."/>
            <person name="Walton C."/>
            <person name="Young S.K."/>
            <person name="Zeng Q."/>
            <person name="Gargeya S."/>
            <person name="Fitzgerald M."/>
            <person name="Haas B."/>
            <person name="Abouelleil A."/>
            <person name="Allen A.W."/>
            <person name="Alvarado L."/>
            <person name="Arachchi H.M."/>
            <person name="Berlin A.M."/>
            <person name="Chapman S.B."/>
            <person name="Gainer-Dewar J."/>
            <person name="Goldberg J."/>
            <person name="Griggs A."/>
            <person name="Gujja S."/>
            <person name="Hansen M."/>
            <person name="Howarth C."/>
            <person name="Imamovic A."/>
            <person name="Ireland A."/>
            <person name="Larimer J."/>
            <person name="McCowan C."/>
            <person name="Murphy C."/>
            <person name="Pearson M."/>
            <person name="Poon T.W."/>
            <person name="Priest M."/>
            <person name="Roberts A."/>
            <person name="Saif S."/>
            <person name="Shea T."/>
            <person name="Sisk P."/>
            <person name="Sykes S."/>
            <person name="Wortman J."/>
            <person name="Nusbaum C."/>
            <person name="Birren B."/>
        </authorList>
    </citation>
    <scope>NUCLEOTIDE SEQUENCE [LARGE SCALE GENOMIC DNA]</scope>
    <source>
        <strain evidence="12">maculatus3</strain>
    </source>
</reference>
<evidence type="ECO:0000256" key="8">
    <source>
        <dbReference type="ARBA" id="ARBA00024195"/>
    </source>
</evidence>
<dbReference type="SUPFAM" id="SSF50494">
    <property type="entry name" value="Trypsin-like serine proteases"/>
    <property type="match status" value="1"/>
</dbReference>
<keyword evidence="3" id="KW-0399">Innate immunity</keyword>
<keyword evidence="7" id="KW-0325">Glycoprotein</keyword>
<name>A0A182SP75_9DIPT</name>
<dbReference type="PROSITE" id="PS50240">
    <property type="entry name" value="TRYPSIN_DOM"/>
    <property type="match status" value="1"/>
</dbReference>
<dbReference type="InterPro" id="IPR051487">
    <property type="entry name" value="Ser/Thr_Proteases_Immune/Dev"/>
</dbReference>
<reference evidence="11" key="2">
    <citation type="submission" date="2020-05" db="UniProtKB">
        <authorList>
            <consortium name="EnsemblMetazoa"/>
        </authorList>
    </citation>
    <scope>IDENTIFICATION</scope>
    <source>
        <strain evidence="11">maculatus3</strain>
    </source>
</reference>
<dbReference type="FunFam" id="2.40.10.10:FF:000028">
    <property type="entry name" value="Serine protease easter"/>
    <property type="match status" value="1"/>
</dbReference>
<dbReference type="SMART" id="SM00020">
    <property type="entry name" value="Tryp_SPc"/>
    <property type="match status" value="1"/>
</dbReference>
<keyword evidence="6" id="KW-1015">Disulfide bond</keyword>
<dbReference type="InterPro" id="IPR043504">
    <property type="entry name" value="Peptidase_S1_PA_chymotrypsin"/>
</dbReference>
<dbReference type="AlphaFoldDB" id="A0A182SP75"/>
<keyword evidence="2" id="KW-0964">Secreted</keyword>
<dbReference type="GO" id="GO:0005576">
    <property type="term" value="C:extracellular region"/>
    <property type="evidence" value="ECO:0007669"/>
    <property type="project" value="UniProtKB-SubCell"/>
</dbReference>
<dbReference type="InterPro" id="IPR009003">
    <property type="entry name" value="Peptidase_S1_PA"/>
</dbReference>
<dbReference type="GO" id="GO:0006508">
    <property type="term" value="P:proteolysis"/>
    <property type="evidence" value="ECO:0007669"/>
    <property type="project" value="InterPro"/>
</dbReference>
<dbReference type="EnsemblMetazoa" id="AMAM010672-RA">
    <property type="protein sequence ID" value="AMAM010672-PA"/>
    <property type="gene ID" value="AMAM010672"/>
</dbReference>
<evidence type="ECO:0000256" key="3">
    <source>
        <dbReference type="ARBA" id="ARBA00022588"/>
    </source>
</evidence>
<keyword evidence="4 9" id="KW-0732">Signal</keyword>
<evidence type="ECO:0000256" key="2">
    <source>
        <dbReference type="ARBA" id="ARBA00022525"/>
    </source>
</evidence>
<dbReference type="GO" id="GO:0045087">
    <property type="term" value="P:innate immune response"/>
    <property type="evidence" value="ECO:0007669"/>
    <property type="project" value="UniProtKB-KW"/>
</dbReference>
<evidence type="ECO:0000256" key="9">
    <source>
        <dbReference type="SAM" id="SignalP"/>
    </source>
</evidence>
<feature type="domain" description="Peptidase S1" evidence="10">
    <location>
        <begin position="125"/>
        <end position="377"/>
    </location>
</feature>
<proteinExistence type="inferred from homology"/>
<evidence type="ECO:0000259" key="10">
    <source>
        <dbReference type="PROSITE" id="PS50240"/>
    </source>
</evidence>
<evidence type="ECO:0000256" key="1">
    <source>
        <dbReference type="ARBA" id="ARBA00004613"/>
    </source>
</evidence>
<feature type="signal peptide" evidence="9">
    <location>
        <begin position="1"/>
        <end position="29"/>
    </location>
</feature>
<comment type="subcellular location">
    <subcellularLocation>
        <location evidence="1">Secreted</location>
    </subcellularLocation>
</comment>
<dbReference type="CDD" id="cd00190">
    <property type="entry name" value="Tryp_SPc"/>
    <property type="match status" value="1"/>
</dbReference>
<dbReference type="GO" id="GO:0004252">
    <property type="term" value="F:serine-type endopeptidase activity"/>
    <property type="evidence" value="ECO:0007669"/>
    <property type="project" value="InterPro"/>
</dbReference>
<keyword evidence="5" id="KW-0391">Immunity</keyword>